<dbReference type="KEGG" id="nasi:112394673"/>
<evidence type="ECO:0000313" key="1">
    <source>
        <dbReference type="Proteomes" id="UP000252040"/>
    </source>
</evidence>
<organism evidence="1 2">
    <name type="scientific">Neophocaena asiaeorientalis asiaeorientalis</name>
    <name type="common">Yangtze finless porpoise</name>
    <name type="synonym">Neophocaena phocaenoides subsp. asiaeorientalis</name>
    <dbReference type="NCBI Taxonomy" id="1706337"/>
    <lineage>
        <taxon>Eukaryota</taxon>
        <taxon>Metazoa</taxon>
        <taxon>Chordata</taxon>
        <taxon>Craniata</taxon>
        <taxon>Vertebrata</taxon>
        <taxon>Euteleostomi</taxon>
        <taxon>Mammalia</taxon>
        <taxon>Eutheria</taxon>
        <taxon>Laurasiatheria</taxon>
        <taxon>Artiodactyla</taxon>
        <taxon>Whippomorpha</taxon>
        <taxon>Cetacea</taxon>
        <taxon>Odontoceti</taxon>
        <taxon>Phocoenidae</taxon>
        <taxon>Neophocaena</taxon>
    </lineage>
</organism>
<dbReference type="InParanoid" id="A0A341ARX9"/>
<dbReference type="GeneID" id="112394673"/>
<gene>
    <name evidence="2" type="primary">LOC112394673</name>
</gene>
<dbReference type="Proteomes" id="UP000252040">
    <property type="component" value="Unplaced"/>
</dbReference>
<keyword evidence="1" id="KW-1185">Reference proteome</keyword>
<sequence length="141" mass="16107">MVWKLKFREKLLKQMVFLNWEVTDLNLQEPRVSRRHRLQRYEEDTRYNQLSLAGRASCACARSAEALLEKYALGLVPTCGSPELCDFLKASSFCRHSLLTVVLELRLAQHLQAAVAFMEQGHVHKGPNVVTDPTFLVTCSM</sequence>
<dbReference type="AlphaFoldDB" id="A0A341ARX9"/>
<evidence type="ECO:0000313" key="2">
    <source>
        <dbReference type="RefSeq" id="XP_024593310.1"/>
    </source>
</evidence>
<proteinExistence type="predicted"/>
<dbReference type="STRING" id="1706337.A0A341ARX9"/>
<accession>A0A341ARX9</accession>
<reference evidence="2" key="1">
    <citation type="submission" date="2025-08" db="UniProtKB">
        <authorList>
            <consortium name="RefSeq"/>
        </authorList>
    </citation>
    <scope>IDENTIFICATION</scope>
    <source>
        <tissue evidence="2">Meat</tissue>
    </source>
</reference>
<name>A0A341ARX9_NEOAA</name>
<dbReference type="RefSeq" id="XP_024593310.1">
    <property type="nucleotide sequence ID" value="XM_024737542.1"/>
</dbReference>
<protein>
    <submittedName>
        <fullName evidence="2">U3 small nucleolar ribonucleoprotein protein IMP3-like</fullName>
    </submittedName>
</protein>